<name>A0A9X1ILF3_9GAMM</name>
<dbReference type="AlphaFoldDB" id="A0A9X1ILF3"/>
<dbReference type="SUPFAM" id="SSF109604">
    <property type="entry name" value="HD-domain/PDEase-like"/>
    <property type="match status" value="1"/>
</dbReference>
<feature type="domain" description="HDOD" evidence="1">
    <location>
        <begin position="21"/>
        <end position="215"/>
    </location>
</feature>
<organism evidence="2 3">
    <name type="scientific">Marinomonas algarum</name>
    <dbReference type="NCBI Taxonomy" id="2883105"/>
    <lineage>
        <taxon>Bacteria</taxon>
        <taxon>Pseudomonadati</taxon>
        <taxon>Pseudomonadota</taxon>
        <taxon>Gammaproteobacteria</taxon>
        <taxon>Oceanospirillales</taxon>
        <taxon>Oceanospirillaceae</taxon>
        <taxon>Marinomonas</taxon>
    </lineage>
</organism>
<sequence>MKETFPNSLNKWLLFLKDKKLPVKDAHLTRLKKQIKNADALDKMQDNIVSEPMLSFAILNEASRMIANKNNDITSPVHAAAIVGINGLTRLLPNFSSYHLNPALPSPHLTAFLSEVQTSYEAACIAKRWATQKRLGNTDGLFWITLYKDVARWLLWLYAYPIMIEIDQRVKQGERASDVERRLLGCRIDEITTHLFMLWNTPHKIIEAFLTKNVPNANELQALAHLAHEPTSLPNDTDDKRLIFLINNPLILSYCANKVAHEAHLMRWDSKHLPFFYRVVAASTHCLPVDVIQLTHKAATDAAHLYNVGGKAPLAQQLLDPELYKSLTPTSPKKPDDCPITSLKRRLGKHDLYDTKQKAHLALSALKKSLSNAQHCILFALKKNQVSPLFQLGYETKALKSIKWNAPSSAFAKLSKKPAAAHFFGAKLNKVLKELPHTADQLIDKNSHLVLLSTPMSENEMLLFWLETNETFNQEDYKKLKKIASIIRYDAT</sequence>
<keyword evidence="3" id="KW-1185">Reference proteome</keyword>
<dbReference type="InterPro" id="IPR013976">
    <property type="entry name" value="HDOD"/>
</dbReference>
<dbReference type="PANTHER" id="PTHR33525:SF5">
    <property type="entry name" value="TWO COMPONENT SIGNAL TRANSDUCTION SYSTEM RESPONSE REGULATOR"/>
    <property type="match status" value="1"/>
</dbReference>
<dbReference type="EMBL" id="JAJATW010000006">
    <property type="protein sequence ID" value="MCB5161390.1"/>
    <property type="molecule type" value="Genomic_DNA"/>
</dbReference>
<accession>A0A9X1ILF3</accession>
<reference evidence="2" key="1">
    <citation type="submission" date="2021-10" db="EMBL/GenBank/DDBJ databases">
        <title>Marinomonas pontica sp. nov., isolated from the Black Sea.</title>
        <authorList>
            <person name="Zhao L.-H."/>
            <person name="Xue J.-H."/>
        </authorList>
    </citation>
    <scope>NUCLEOTIDE SEQUENCE</scope>
    <source>
        <strain evidence="2">E8</strain>
    </source>
</reference>
<dbReference type="PROSITE" id="PS51833">
    <property type="entry name" value="HDOD"/>
    <property type="match status" value="1"/>
</dbReference>
<dbReference type="RefSeq" id="WP_226753769.1">
    <property type="nucleotide sequence ID" value="NZ_JAJATW010000006.1"/>
</dbReference>
<proteinExistence type="predicted"/>
<dbReference type="Gene3D" id="1.10.3210.10">
    <property type="entry name" value="Hypothetical protein af1432"/>
    <property type="match status" value="1"/>
</dbReference>
<dbReference type="Proteomes" id="UP001139095">
    <property type="component" value="Unassembled WGS sequence"/>
</dbReference>
<evidence type="ECO:0000313" key="2">
    <source>
        <dbReference type="EMBL" id="MCB5161390.1"/>
    </source>
</evidence>
<evidence type="ECO:0000313" key="3">
    <source>
        <dbReference type="Proteomes" id="UP001139095"/>
    </source>
</evidence>
<evidence type="ECO:0000259" key="1">
    <source>
        <dbReference type="PROSITE" id="PS51833"/>
    </source>
</evidence>
<dbReference type="PANTHER" id="PTHR33525">
    <property type="match status" value="1"/>
</dbReference>
<dbReference type="Pfam" id="PF08668">
    <property type="entry name" value="HDOD"/>
    <property type="match status" value="1"/>
</dbReference>
<gene>
    <name evidence="2" type="ORF">LG368_05685</name>
</gene>
<comment type="caution">
    <text evidence="2">The sequence shown here is derived from an EMBL/GenBank/DDBJ whole genome shotgun (WGS) entry which is preliminary data.</text>
</comment>
<protein>
    <submittedName>
        <fullName evidence="2">HDOD domain-containing protein</fullName>
    </submittedName>
</protein>
<dbReference type="InterPro" id="IPR052340">
    <property type="entry name" value="RNase_Y/CdgJ"/>
</dbReference>